<feature type="compositionally biased region" description="Polar residues" evidence="1">
    <location>
        <begin position="413"/>
        <end position="425"/>
    </location>
</feature>
<dbReference type="InterPro" id="IPR029058">
    <property type="entry name" value="AB_hydrolase_fold"/>
</dbReference>
<feature type="compositionally biased region" description="Basic and acidic residues" evidence="1">
    <location>
        <begin position="53"/>
        <end position="62"/>
    </location>
</feature>
<sequence length="969" mass="106125">MSRNSWWGLMFNREDNEDNNNNNIAIEKNQKGLKSTNTNDTSIDFTTHSHTTTNDDDKKDLIKGIDEGIPKENEELLSEGSEGKIQHQKGIPIATANNFASSVTSEVPSVASTLVEQEPQSQSNSLQPHHGSPAIPIPKQQNQNVRRHDDTKRASMGSMITTTNNTLTTAMPTIATTTAIATTSTFVSSGSSSVSSVSSLKSRTNSPSGGVIDNGGKNNNIDADEDGDDVSRKIAPNSNNSNSKPSSIRRSESPGLPLAPLMETFEGIPEKTTSSSNNNDSSTNNNNNISHSKLSSSSSSRNSWWIFGGGNSLNNEPESLLTTPPKNQKGKQSIVEDLSSEMKRWSLFGPWSASTPNLLEPPNEEEAENNIDNNTEPIITSSSASQKTIAAQEGSIPPDSSSSGPVKPAASIRLSSSGNSSPQNNDAKDSENKQKKREDEPTSSTASKSETNPLVESMQTSRASWIYFFKNVAQTNKTANIENGPEKKMITDVSEQQVAVTTTSNGKDQKVVVTESSGALVTTTTPTPPSPKLQTKPAPLNQVLPSFEEFSKFRSNKKPNAFIQQTLHTINSYFFPPDKAPESGLPKILDELTRSSIDVKKIAIIGVHGWFPTKFVRSLVGEPTGTSPKFCDMMGKAVVGYLARHGIHLPNDAVTLIPLEGEGKIDVRVDILYSNLLENQAWCAALASADVIFVATHSQGTPVSTMLLARLIGLGRVQPRRQRICLLAMAGISHGPFPYLKSTWVVKYFEADAARELFEFMNSDSLVGKKYRDALRIITANGVKVVYVASMDDQVVPLYSAVFTGANHPSILRAVYIDGPIYRDNDFLTNLIVFAVRLRNAGIQDHDLLVHLSEVVAGSLTGEGHSALYEEIGVYTLAVRYLFETVTPSNGITVVQKSFQAQRSYNPYYLPWAMRGILDDRYVGNSEYFTRELYRLRKQYDEWEPVSKTMKDVKFRLEPLRETVSRSKL</sequence>
<dbReference type="OrthoDB" id="5598028at2759"/>
<keyword evidence="4" id="KW-1185">Reference proteome</keyword>
<gene>
    <name evidence="3" type="ORF">ALEPTO_LOCUS1585</name>
</gene>
<evidence type="ECO:0000256" key="1">
    <source>
        <dbReference type="SAM" id="MobiDB-lite"/>
    </source>
</evidence>
<feature type="region of interest" description="Disordered" evidence="1">
    <location>
        <begin position="110"/>
        <end position="158"/>
    </location>
</feature>
<feature type="compositionally biased region" description="Low complexity" evidence="1">
    <location>
        <begin position="188"/>
        <end position="206"/>
    </location>
</feature>
<protein>
    <submittedName>
        <fullName evidence="3">11609_t:CDS:1</fullName>
    </submittedName>
</protein>
<feature type="compositionally biased region" description="Low complexity" evidence="1">
    <location>
        <begin position="236"/>
        <end position="248"/>
    </location>
</feature>
<dbReference type="Pfam" id="PF26147">
    <property type="entry name" value="AB_HYDROLASE_YMC0-YMC35"/>
    <property type="match status" value="1"/>
</dbReference>
<feature type="compositionally biased region" description="Polar residues" evidence="1">
    <location>
        <begin position="312"/>
        <end position="326"/>
    </location>
</feature>
<feature type="compositionally biased region" description="Polar residues" evidence="1">
    <location>
        <begin position="442"/>
        <end position="456"/>
    </location>
</feature>
<name>A0A9N8YZ15_9GLOM</name>
<dbReference type="AlphaFoldDB" id="A0A9N8YZ15"/>
<dbReference type="SUPFAM" id="SSF53474">
    <property type="entry name" value="alpha/beta-Hydrolases"/>
    <property type="match status" value="1"/>
</dbReference>
<feature type="compositionally biased region" description="Polar residues" evidence="1">
    <location>
        <begin position="377"/>
        <end position="389"/>
    </location>
</feature>
<dbReference type="InterPro" id="IPR058933">
    <property type="entry name" value="YMC020W-like_ab_hydrolase"/>
</dbReference>
<feature type="region of interest" description="Disordered" evidence="1">
    <location>
        <begin position="188"/>
        <end position="335"/>
    </location>
</feature>
<feature type="compositionally biased region" description="Low complexity" evidence="1">
    <location>
        <begin position="40"/>
        <end position="52"/>
    </location>
</feature>
<organism evidence="3 4">
    <name type="scientific">Ambispora leptoticha</name>
    <dbReference type="NCBI Taxonomy" id="144679"/>
    <lineage>
        <taxon>Eukaryota</taxon>
        <taxon>Fungi</taxon>
        <taxon>Fungi incertae sedis</taxon>
        <taxon>Mucoromycota</taxon>
        <taxon>Glomeromycotina</taxon>
        <taxon>Glomeromycetes</taxon>
        <taxon>Archaeosporales</taxon>
        <taxon>Ambisporaceae</taxon>
        <taxon>Ambispora</taxon>
    </lineage>
</organism>
<feature type="compositionally biased region" description="Basic and acidic residues" evidence="1">
    <location>
        <begin position="426"/>
        <end position="440"/>
    </location>
</feature>
<dbReference type="InterPro" id="IPR058934">
    <property type="entry name" value="YMC020W-like"/>
</dbReference>
<feature type="domain" description="YMC020W-like alpha/beta hydrolase" evidence="2">
    <location>
        <begin position="592"/>
        <end position="920"/>
    </location>
</feature>
<proteinExistence type="predicted"/>
<feature type="compositionally biased region" description="Polar residues" evidence="1">
    <location>
        <begin position="110"/>
        <end position="127"/>
    </location>
</feature>
<evidence type="ECO:0000259" key="2">
    <source>
        <dbReference type="Pfam" id="PF26147"/>
    </source>
</evidence>
<dbReference type="EMBL" id="CAJVPS010000181">
    <property type="protein sequence ID" value="CAG8461924.1"/>
    <property type="molecule type" value="Genomic_DNA"/>
</dbReference>
<feature type="region of interest" description="Disordered" evidence="1">
    <location>
        <begin position="349"/>
        <end position="456"/>
    </location>
</feature>
<accession>A0A9N8YZ15</accession>
<reference evidence="3" key="1">
    <citation type="submission" date="2021-06" db="EMBL/GenBank/DDBJ databases">
        <authorList>
            <person name="Kallberg Y."/>
            <person name="Tangrot J."/>
            <person name="Rosling A."/>
        </authorList>
    </citation>
    <scope>NUCLEOTIDE SEQUENCE</scope>
    <source>
        <strain evidence="3">FL130A</strain>
    </source>
</reference>
<dbReference type="Proteomes" id="UP000789508">
    <property type="component" value="Unassembled WGS sequence"/>
</dbReference>
<dbReference type="PANTHER" id="PTHR47349">
    <property type="entry name" value="CHROMOSOME 8, WHOLE GENOME SHOTGUN SEQUENCE"/>
    <property type="match status" value="1"/>
</dbReference>
<dbReference type="PANTHER" id="PTHR47349:SF1">
    <property type="entry name" value="AER328WP"/>
    <property type="match status" value="1"/>
</dbReference>
<feature type="compositionally biased region" description="Low complexity" evidence="1">
    <location>
        <begin position="274"/>
        <end position="303"/>
    </location>
</feature>
<evidence type="ECO:0000313" key="4">
    <source>
        <dbReference type="Proteomes" id="UP000789508"/>
    </source>
</evidence>
<comment type="caution">
    <text evidence="3">The sequence shown here is derived from an EMBL/GenBank/DDBJ whole genome shotgun (WGS) entry which is preliminary data.</text>
</comment>
<feature type="compositionally biased region" description="Low complexity" evidence="1">
    <location>
        <begin position="394"/>
        <end position="405"/>
    </location>
</feature>
<evidence type="ECO:0000313" key="3">
    <source>
        <dbReference type="EMBL" id="CAG8461924.1"/>
    </source>
</evidence>
<feature type="region of interest" description="Disordered" evidence="1">
    <location>
        <begin position="28"/>
        <end position="62"/>
    </location>
</feature>